<dbReference type="EMBL" id="JBBLXS010000884">
    <property type="protein sequence ID" value="MEK0189010.1"/>
    <property type="molecule type" value="Genomic_DNA"/>
</dbReference>
<gene>
    <name evidence="1" type="ORF">WMG39_29810</name>
</gene>
<comment type="caution">
    <text evidence="1">The sequence shown here is derived from an EMBL/GenBank/DDBJ whole genome shotgun (WGS) entry which is preliminary data.</text>
</comment>
<evidence type="ECO:0000313" key="1">
    <source>
        <dbReference type="EMBL" id="MEK0189010.1"/>
    </source>
</evidence>
<evidence type="ECO:0000313" key="2">
    <source>
        <dbReference type="Proteomes" id="UP001384579"/>
    </source>
</evidence>
<sequence>MADLFPFRRSLYLVEFDMARAIASLKSGELVIPVWCDRIHQRLAGKLKGWDIPMLSVICAEPTPCFSKE</sequence>
<keyword evidence="2" id="KW-1185">Reference proteome</keyword>
<dbReference type="RefSeq" id="WP_340522181.1">
    <property type="nucleotide sequence ID" value="NZ_JBBLXS010000884.1"/>
</dbReference>
<organism evidence="1 2">
    <name type="scientific">Microcoleus anatoxicus PTRS2</name>
    <dbReference type="NCBI Taxonomy" id="2705321"/>
    <lineage>
        <taxon>Bacteria</taxon>
        <taxon>Bacillati</taxon>
        <taxon>Cyanobacteriota</taxon>
        <taxon>Cyanophyceae</taxon>
        <taxon>Oscillatoriophycideae</taxon>
        <taxon>Oscillatoriales</taxon>
        <taxon>Microcoleaceae</taxon>
        <taxon>Microcoleus</taxon>
        <taxon>Microcoleus anatoxicus</taxon>
    </lineage>
</organism>
<protein>
    <submittedName>
        <fullName evidence="1">Uncharacterized protein</fullName>
    </submittedName>
</protein>
<reference evidence="1 2" key="1">
    <citation type="journal article" date="2020" name="Harmful Algae">
        <title>Molecular and morphological characterization of a novel dihydroanatoxin-a producing Microcoleus species (cyanobacteria) from the Russian River, California, USA.</title>
        <authorList>
            <person name="Conklin K.Y."/>
            <person name="Stancheva R."/>
            <person name="Otten T.G."/>
            <person name="Fadness R."/>
            <person name="Boyer G.L."/>
            <person name="Read B."/>
            <person name="Zhang X."/>
            <person name="Sheath R.G."/>
        </authorList>
    </citation>
    <scope>NUCLEOTIDE SEQUENCE [LARGE SCALE GENOMIC DNA]</scope>
    <source>
        <strain evidence="1 2">PTRS2</strain>
    </source>
</reference>
<name>A0ABU8YXD9_9CYAN</name>
<accession>A0ABU8YXD9</accession>
<proteinExistence type="predicted"/>
<dbReference type="Proteomes" id="UP001384579">
    <property type="component" value="Unassembled WGS sequence"/>
</dbReference>